<protein>
    <recommendedName>
        <fullName evidence="11">Cellulose synthase-like protein H1</fullName>
    </recommendedName>
</protein>
<dbReference type="Proteomes" id="UP000607653">
    <property type="component" value="Unassembled WGS sequence"/>
</dbReference>
<dbReference type="GO" id="GO:0030244">
    <property type="term" value="P:cellulose biosynthetic process"/>
    <property type="evidence" value="ECO:0007669"/>
    <property type="project" value="InterPro"/>
</dbReference>
<dbReference type="GO" id="GO:0012505">
    <property type="term" value="C:endomembrane system"/>
    <property type="evidence" value="ECO:0007669"/>
    <property type="project" value="UniProtKB-SubCell"/>
</dbReference>
<comment type="subcellular location">
    <subcellularLocation>
        <location evidence="1">Endomembrane system</location>
    </subcellularLocation>
</comment>
<keyword evidence="4 8" id="KW-0812">Transmembrane</keyword>
<accession>A0A822Y255</accession>
<organism evidence="9 10">
    <name type="scientific">Nelumbo nucifera</name>
    <name type="common">Sacred lotus</name>
    <dbReference type="NCBI Taxonomy" id="4432"/>
    <lineage>
        <taxon>Eukaryota</taxon>
        <taxon>Viridiplantae</taxon>
        <taxon>Streptophyta</taxon>
        <taxon>Embryophyta</taxon>
        <taxon>Tracheophyta</taxon>
        <taxon>Spermatophyta</taxon>
        <taxon>Magnoliopsida</taxon>
        <taxon>Proteales</taxon>
        <taxon>Nelumbonaceae</taxon>
        <taxon>Nelumbo</taxon>
    </lineage>
</organism>
<dbReference type="GO" id="GO:0016760">
    <property type="term" value="F:cellulose synthase (UDP-forming) activity"/>
    <property type="evidence" value="ECO:0007669"/>
    <property type="project" value="InterPro"/>
</dbReference>
<keyword evidence="10" id="KW-1185">Reference proteome</keyword>
<feature type="transmembrane region" description="Helical" evidence="8">
    <location>
        <begin position="166"/>
        <end position="184"/>
    </location>
</feature>
<dbReference type="GO" id="GO:0071555">
    <property type="term" value="P:cell wall organization"/>
    <property type="evidence" value="ECO:0007669"/>
    <property type="project" value="UniProtKB-KW"/>
</dbReference>
<evidence type="ECO:0000256" key="5">
    <source>
        <dbReference type="ARBA" id="ARBA00022989"/>
    </source>
</evidence>
<feature type="transmembrane region" description="Helical" evidence="8">
    <location>
        <begin position="130"/>
        <end position="151"/>
    </location>
</feature>
<dbReference type="GO" id="GO:0016020">
    <property type="term" value="C:membrane"/>
    <property type="evidence" value="ECO:0007669"/>
    <property type="project" value="InterPro"/>
</dbReference>
<dbReference type="PANTHER" id="PTHR13301">
    <property type="entry name" value="X-BOX TRANSCRIPTION FACTOR-RELATED"/>
    <property type="match status" value="1"/>
</dbReference>
<evidence type="ECO:0000256" key="7">
    <source>
        <dbReference type="ARBA" id="ARBA00023316"/>
    </source>
</evidence>
<dbReference type="InterPro" id="IPR005150">
    <property type="entry name" value="Cellulose_synth"/>
</dbReference>
<gene>
    <name evidence="9" type="ORF">HUJ06_026843</name>
</gene>
<evidence type="ECO:0000256" key="8">
    <source>
        <dbReference type="SAM" id="Phobius"/>
    </source>
</evidence>
<sequence>MVSEAAIFLPVSLFITFNLYTLSEFLRCGLTIRAWWNNQTMARITSATACLFGCLTVILKLFGLSETAFEITRKDHGTPDDSDTAIGAGMFTFDESPIFVPGTALLLVLMTALAVGLLRVQSWLNINGSAGYGLGEIICSIWVVLSFLPFLKGLFRKGIYGIPSSTIYKSAALALLFVHLSLWASKN</sequence>
<feature type="transmembrane region" description="Helical" evidence="8">
    <location>
        <begin position="6"/>
        <end position="23"/>
    </location>
</feature>
<evidence type="ECO:0000256" key="4">
    <source>
        <dbReference type="ARBA" id="ARBA00022692"/>
    </source>
</evidence>
<proteinExistence type="predicted"/>
<dbReference type="Pfam" id="PF03552">
    <property type="entry name" value="Cellulose_synt"/>
    <property type="match status" value="1"/>
</dbReference>
<feature type="transmembrane region" description="Helical" evidence="8">
    <location>
        <begin position="98"/>
        <end position="118"/>
    </location>
</feature>
<evidence type="ECO:0000313" key="10">
    <source>
        <dbReference type="Proteomes" id="UP000607653"/>
    </source>
</evidence>
<keyword evidence="7" id="KW-0961">Cell wall biogenesis/degradation</keyword>
<keyword evidence="6 8" id="KW-0472">Membrane</keyword>
<dbReference type="AlphaFoldDB" id="A0A822Y255"/>
<evidence type="ECO:0008006" key="11">
    <source>
        <dbReference type="Google" id="ProtNLM"/>
    </source>
</evidence>
<name>A0A822Y255_NELNU</name>
<evidence type="ECO:0000256" key="1">
    <source>
        <dbReference type="ARBA" id="ARBA00004308"/>
    </source>
</evidence>
<evidence type="ECO:0000313" key="9">
    <source>
        <dbReference type="EMBL" id="DAD25379.1"/>
    </source>
</evidence>
<evidence type="ECO:0000256" key="3">
    <source>
        <dbReference type="ARBA" id="ARBA00022679"/>
    </source>
</evidence>
<evidence type="ECO:0000256" key="6">
    <source>
        <dbReference type="ARBA" id="ARBA00023136"/>
    </source>
</evidence>
<keyword evidence="2" id="KW-0328">Glycosyltransferase</keyword>
<evidence type="ECO:0000256" key="2">
    <source>
        <dbReference type="ARBA" id="ARBA00022676"/>
    </source>
</evidence>
<feature type="transmembrane region" description="Helical" evidence="8">
    <location>
        <begin position="44"/>
        <end position="63"/>
    </location>
</feature>
<reference evidence="9 10" key="1">
    <citation type="journal article" date="2020" name="Mol. Biol. Evol.">
        <title>Distinct Expression and Methylation Patterns for Genes with Different Fates following a Single Whole-Genome Duplication in Flowering Plants.</title>
        <authorList>
            <person name="Shi T."/>
            <person name="Rahmani R.S."/>
            <person name="Gugger P.F."/>
            <person name="Wang M."/>
            <person name="Li H."/>
            <person name="Zhang Y."/>
            <person name="Li Z."/>
            <person name="Wang Q."/>
            <person name="Van de Peer Y."/>
            <person name="Marchal K."/>
            <person name="Chen J."/>
        </authorList>
    </citation>
    <scope>NUCLEOTIDE SEQUENCE [LARGE SCALE GENOMIC DNA]</scope>
    <source>
        <tissue evidence="9">Leaf</tissue>
    </source>
</reference>
<keyword evidence="5 8" id="KW-1133">Transmembrane helix</keyword>
<dbReference type="EMBL" id="DUZY01000001">
    <property type="protein sequence ID" value="DAD25379.1"/>
    <property type="molecule type" value="Genomic_DNA"/>
</dbReference>
<comment type="caution">
    <text evidence="9">The sequence shown here is derived from an EMBL/GenBank/DDBJ whole genome shotgun (WGS) entry which is preliminary data.</text>
</comment>
<keyword evidence="3" id="KW-0808">Transferase</keyword>